<evidence type="ECO:0000313" key="2">
    <source>
        <dbReference type="Proteomes" id="UP000019471"/>
    </source>
</evidence>
<evidence type="ECO:0000313" key="1">
    <source>
        <dbReference type="EMBL" id="EXJ65659.1"/>
    </source>
</evidence>
<dbReference type="EMBL" id="AMGX01000024">
    <property type="protein sequence ID" value="EXJ65659.1"/>
    <property type="molecule type" value="Genomic_DNA"/>
</dbReference>
<sequence length="87" mass="9126">MDGSYHQELAVQAGAIAEELTVVVMSMHEENAVDEHELDELDVPDELGEFVVGSFDGFAAGLVVHGDAVQWIVGMVKVAEGRGGTGG</sequence>
<organism evidence="1 2">
    <name type="scientific">Cladophialophora psammophila CBS 110553</name>
    <dbReference type="NCBI Taxonomy" id="1182543"/>
    <lineage>
        <taxon>Eukaryota</taxon>
        <taxon>Fungi</taxon>
        <taxon>Dikarya</taxon>
        <taxon>Ascomycota</taxon>
        <taxon>Pezizomycotina</taxon>
        <taxon>Eurotiomycetes</taxon>
        <taxon>Chaetothyriomycetidae</taxon>
        <taxon>Chaetothyriales</taxon>
        <taxon>Herpotrichiellaceae</taxon>
        <taxon>Cladophialophora</taxon>
    </lineage>
</organism>
<dbReference type="RefSeq" id="XP_007749949.1">
    <property type="nucleotide sequence ID" value="XM_007751759.1"/>
</dbReference>
<reference evidence="1 2" key="1">
    <citation type="submission" date="2013-03" db="EMBL/GenBank/DDBJ databases">
        <title>The Genome Sequence of Cladophialophora psammophila CBS 110553.</title>
        <authorList>
            <consortium name="The Broad Institute Genomics Platform"/>
            <person name="Cuomo C."/>
            <person name="de Hoog S."/>
            <person name="Gorbushina A."/>
            <person name="Walker B."/>
            <person name="Young S.K."/>
            <person name="Zeng Q."/>
            <person name="Gargeya S."/>
            <person name="Fitzgerald M."/>
            <person name="Haas B."/>
            <person name="Abouelleil A."/>
            <person name="Allen A.W."/>
            <person name="Alvarado L."/>
            <person name="Arachchi H.M."/>
            <person name="Berlin A.M."/>
            <person name="Chapman S.B."/>
            <person name="Gainer-Dewar J."/>
            <person name="Goldberg J."/>
            <person name="Griggs A."/>
            <person name="Gujja S."/>
            <person name="Hansen M."/>
            <person name="Howarth C."/>
            <person name="Imamovic A."/>
            <person name="Ireland A."/>
            <person name="Larimer J."/>
            <person name="McCowan C."/>
            <person name="Murphy C."/>
            <person name="Pearson M."/>
            <person name="Poon T.W."/>
            <person name="Priest M."/>
            <person name="Roberts A."/>
            <person name="Saif S."/>
            <person name="Shea T."/>
            <person name="Sisk P."/>
            <person name="Sykes S."/>
            <person name="Wortman J."/>
            <person name="Nusbaum C."/>
            <person name="Birren B."/>
        </authorList>
    </citation>
    <scope>NUCLEOTIDE SEQUENCE [LARGE SCALE GENOMIC DNA]</scope>
    <source>
        <strain evidence="1 2">CBS 110553</strain>
    </source>
</reference>
<name>W9X5C4_9EURO</name>
<protein>
    <submittedName>
        <fullName evidence="1">Uncharacterized protein</fullName>
    </submittedName>
</protein>
<comment type="caution">
    <text evidence="1">The sequence shown here is derived from an EMBL/GenBank/DDBJ whole genome shotgun (WGS) entry which is preliminary data.</text>
</comment>
<keyword evidence="2" id="KW-1185">Reference proteome</keyword>
<dbReference type="HOGENOM" id="CLU_2483183_0_0_1"/>
<gene>
    <name evidence="1" type="ORF">A1O5_11186</name>
</gene>
<dbReference type="Proteomes" id="UP000019471">
    <property type="component" value="Unassembled WGS sequence"/>
</dbReference>
<dbReference type="AlphaFoldDB" id="W9X5C4"/>
<accession>W9X5C4</accession>
<proteinExistence type="predicted"/>
<dbReference type="GeneID" id="19195876"/>